<reference evidence="2" key="1">
    <citation type="journal article" date="2013" name="Science">
        <title>The Amborella genome and the evolution of flowering plants.</title>
        <authorList>
            <consortium name="Amborella Genome Project"/>
        </authorList>
    </citation>
    <scope>NUCLEOTIDE SEQUENCE [LARGE SCALE GENOMIC DNA]</scope>
</reference>
<sequence>MVECSARPSSEATWVCLARSFQGSALVFVADDPLLLFTTVMFSSKGGVDRSFLDVACLVLCFGGAPVSIVQAGLTGQC</sequence>
<accession>W1NVP8</accession>
<evidence type="ECO:0000313" key="1">
    <source>
        <dbReference type="EMBL" id="ERM98744.1"/>
    </source>
</evidence>
<dbReference type="EMBL" id="KI395277">
    <property type="protein sequence ID" value="ERM98744.1"/>
    <property type="molecule type" value="Genomic_DNA"/>
</dbReference>
<dbReference type="HOGENOM" id="CLU_2625280_0_0_1"/>
<name>W1NVP8_AMBTC</name>
<proteinExistence type="predicted"/>
<evidence type="ECO:0000313" key="2">
    <source>
        <dbReference type="Proteomes" id="UP000017836"/>
    </source>
</evidence>
<gene>
    <name evidence="1" type="ORF">AMTR_s00082p00092190</name>
</gene>
<keyword evidence="2" id="KW-1185">Reference proteome</keyword>
<organism evidence="1 2">
    <name type="scientific">Amborella trichopoda</name>
    <dbReference type="NCBI Taxonomy" id="13333"/>
    <lineage>
        <taxon>Eukaryota</taxon>
        <taxon>Viridiplantae</taxon>
        <taxon>Streptophyta</taxon>
        <taxon>Embryophyta</taxon>
        <taxon>Tracheophyta</taxon>
        <taxon>Spermatophyta</taxon>
        <taxon>Magnoliopsida</taxon>
        <taxon>Amborellales</taxon>
        <taxon>Amborellaceae</taxon>
        <taxon>Amborella</taxon>
    </lineage>
</organism>
<dbReference type="Gramene" id="ERM98744">
    <property type="protein sequence ID" value="ERM98744"/>
    <property type="gene ID" value="AMTR_s00082p00092190"/>
</dbReference>
<dbReference type="Proteomes" id="UP000017836">
    <property type="component" value="Unassembled WGS sequence"/>
</dbReference>
<protein>
    <submittedName>
        <fullName evidence="1">Uncharacterized protein</fullName>
    </submittedName>
</protein>
<dbReference type="AlphaFoldDB" id="W1NVP8"/>